<dbReference type="PROSITE" id="PS50089">
    <property type="entry name" value="ZF_RING_2"/>
    <property type="match status" value="1"/>
</dbReference>
<dbReference type="InterPro" id="IPR017907">
    <property type="entry name" value="Znf_RING_CS"/>
</dbReference>
<keyword evidence="5" id="KW-0862">Zinc</keyword>
<dbReference type="InterPro" id="IPR018957">
    <property type="entry name" value="Znf_C3HC4_RING-type"/>
</dbReference>
<evidence type="ECO:0000256" key="4">
    <source>
        <dbReference type="ARBA" id="ARBA00022771"/>
    </source>
</evidence>
<keyword evidence="3" id="KW-0479">Metal-binding</keyword>
<feature type="compositionally biased region" description="Polar residues" evidence="9">
    <location>
        <begin position="806"/>
        <end position="819"/>
    </location>
</feature>
<dbReference type="SUPFAM" id="SSF57850">
    <property type="entry name" value="RING/U-box"/>
    <property type="match status" value="3"/>
</dbReference>
<dbReference type="AlphaFoldDB" id="A0A9W9J9A5"/>
<dbReference type="RefSeq" id="XP_058303590.1">
    <property type="nucleotide sequence ID" value="XM_058456691.1"/>
</dbReference>
<evidence type="ECO:0008006" key="14">
    <source>
        <dbReference type="Google" id="ProtNLM"/>
    </source>
</evidence>
<evidence type="ECO:0000256" key="3">
    <source>
        <dbReference type="ARBA" id="ARBA00022723"/>
    </source>
</evidence>
<dbReference type="Gene3D" id="3.30.60.90">
    <property type="match status" value="1"/>
</dbReference>
<feature type="compositionally biased region" description="Basic and acidic residues" evidence="9">
    <location>
        <begin position="264"/>
        <end position="278"/>
    </location>
</feature>
<evidence type="ECO:0000256" key="1">
    <source>
        <dbReference type="ARBA" id="ARBA00008649"/>
    </source>
</evidence>
<dbReference type="InterPro" id="IPR001452">
    <property type="entry name" value="SH3_domain"/>
</dbReference>
<keyword evidence="4 7" id="KW-0863">Zinc-finger</keyword>
<dbReference type="SMART" id="SM00326">
    <property type="entry name" value="SH3"/>
    <property type="match status" value="1"/>
</dbReference>
<organism evidence="12 13">
    <name type="scientific">Penicillium cinerascens</name>
    <dbReference type="NCBI Taxonomy" id="70096"/>
    <lineage>
        <taxon>Eukaryota</taxon>
        <taxon>Fungi</taxon>
        <taxon>Dikarya</taxon>
        <taxon>Ascomycota</taxon>
        <taxon>Pezizomycotina</taxon>
        <taxon>Eurotiomycetes</taxon>
        <taxon>Eurotiomycetidae</taxon>
        <taxon>Eurotiales</taxon>
        <taxon>Aspergillaceae</taxon>
        <taxon>Penicillium</taxon>
    </lineage>
</organism>
<feature type="compositionally biased region" description="Basic and acidic residues" evidence="9">
    <location>
        <begin position="87"/>
        <end position="103"/>
    </location>
</feature>
<feature type="compositionally biased region" description="Low complexity" evidence="9">
    <location>
        <begin position="202"/>
        <end position="211"/>
    </location>
</feature>
<feature type="compositionally biased region" description="Acidic residues" evidence="9">
    <location>
        <begin position="235"/>
        <end position="246"/>
    </location>
</feature>
<keyword evidence="2 8" id="KW-0728">SH3 domain</keyword>
<dbReference type="OrthoDB" id="1305878at2759"/>
<feature type="compositionally biased region" description="Polar residues" evidence="9">
    <location>
        <begin position="330"/>
        <end position="350"/>
    </location>
</feature>
<dbReference type="SMART" id="SM00291">
    <property type="entry name" value="ZnF_ZZ"/>
    <property type="match status" value="2"/>
</dbReference>
<reference evidence="12" key="2">
    <citation type="journal article" date="2023" name="IMA Fungus">
        <title>Comparative genomic study of the Penicillium genus elucidates a diverse pangenome and 15 lateral gene transfer events.</title>
        <authorList>
            <person name="Petersen C."/>
            <person name="Sorensen T."/>
            <person name="Nielsen M.R."/>
            <person name="Sondergaard T.E."/>
            <person name="Sorensen J.L."/>
            <person name="Fitzpatrick D.A."/>
            <person name="Frisvad J.C."/>
            <person name="Nielsen K.L."/>
        </authorList>
    </citation>
    <scope>NUCLEOTIDE SEQUENCE</scope>
    <source>
        <strain evidence="12">IBT 15544</strain>
    </source>
</reference>
<feature type="compositionally biased region" description="Low complexity" evidence="9">
    <location>
        <begin position="412"/>
        <end position="428"/>
    </location>
</feature>
<evidence type="ECO:0000256" key="5">
    <source>
        <dbReference type="ARBA" id="ARBA00022833"/>
    </source>
</evidence>
<evidence type="ECO:0000259" key="11">
    <source>
        <dbReference type="PROSITE" id="PS50089"/>
    </source>
</evidence>
<keyword evidence="6" id="KW-0832">Ubl conjugation</keyword>
<comment type="similarity">
    <text evidence="1">Belongs to the SH3RF family.</text>
</comment>
<feature type="region of interest" description="Disordered" evidence="9">
    <location>
        <begin position="758"/>
        <end position="826"/>
    </location>
</feature>
<dbReference type="PROSITE" id="PS00518">
    <property type="entry name" value="ZF_RING_1"/>
    <property type="match status" value="1"/>
</dbReference>
<reference evidence="12" key="1">
    <citation type="submission" date="2022-12" db="EMBL/GenBank/DDBJ databases">
        <authorList>
            <person name="Petersen C."/>
        </authorList>
    </citation>
    <scope>NUCLEOTIDE SEQUENCE</scope>
    <source>
        <strain evidence="12">IBT 15544</strain>
    </source>
</reference>
<feature type="compositionally biased region" description="Basic and acidic residues" evidence="9">
    <location>
        <begin position="145"/>
        <end position="201"/>
    </location>
</feature>
<accession>A0A9W9J9A5</accession>
<dbReference type="Proteomes" id="UP001150904">
    <property type="component" value="Unassembled WGS sequence"/>
</dbReference>
<name>A0A9W9J9A5_9EURO</name>
<evidence type="ECO:0000259" key="10">
    <source>
        <dbReference type="PROSITE" id="PS50002"/>
    </source>
</evidence>
<evidence type="ECO:0000256" key="6">
    <source>
        <dbReference type="ARBA" id="ARBA00022843"/>
    </source>
</evidence>
<evidence type="ECO:0000313" key="12">
    <source>
        <dbReference type="EMBL" id="KAJ5190650.1"/>
    </source>
</evidence>
<dbReference type="PROSITE" id="PS50002">
    <property type="entry name" value="SH3"/>
    <property type="match status" value="1"/>
</dbReference>
<feature type="compositionally biased region" description="Low complexity" evidence="9">
    <location>
        <begin position="289"/>
        <end position="298"/>
    </location>
</feature>
<proteinExistence type="inferred from homology"/>
<dbReference type="InterPro" id="IPR036028">
    <property type="entry name" value="SH3-like_dom_sf"/>
</dbReference>
<dbReference type="GO" id="GO:0008270">
    <property type="term" value="F:zinc ion binding"/>
    <property type="evidence" value="ECO:0007669"/>
    <property type="project" value="UniProtKB-KW"/>
</dbReference>
<dbReference type="SUPFAM" id="SSF50044">
    <property type="entry name" value="SH3-domain"/>
    <property type="match status" value="1"/>
</dbReference>
<protein>
    <recommendedName>
        <fullName evidence="14">RING-type domain-containing protein</fullName>
    </recommendedName>
</protein>
<evidence type="ECO:0000256" key="8">
    <source>
        <dbReference type="PROSITE-ProRule" id="PRU00192"/>
    </source>
</evidence>
<dbReference type="EMBL" id="JAPQKR010000016">
    <property type="protein sequence ID" value="KAJ5190650.1"/>
    <property type="molecule type" value="Genomic_DNA"/>
</dbReference>
<keyword evidence="13" id="KW-1185">Reference proteome</keyword>
<dbReference type="InterPro" id="IPR043145">
    <property type="entry name" value="Znf_ZZ_sf"/>
</dbReference>
<feature type="compositionally biased region" description="Acidic residues" evidence="9">
    <location>
        <begin position="113"/>
        <end position="123"/>
    </location>
</feature>
<feature type="compositionally biased region" description="Basic and acidic residues" evidence="9">
    <location>
        <begin position="124"/>
        <end position="139"/>
    </location>
</feature>
<dbReference type="InterPro" id="IPR052256">
    <property type="entry name" value="E3_ubiquitin-ligase_CHFR"/>
</dbReference>
<sequence length="893" mass="99721">MSEAQGAGLAGLEKELGCSPLTLLDCLHTFCGSCLKEWFSAQGSRRRPSGSSPRFTCPSCRAEVRGTRANATVTTLLDMVLVAQPDRDRSAAEKGEIARRYKPGDSVIPPLQPDDESEEDEEDQRVLEEIRELSLHESRSQATREAQRTTQPERARDRSSNPERQADDGRSRRRREDNSERQRTTRPQGDSERTRRVEHQSSLRSLLSMSSEMESIEEEILRQIIEEGLLDDIDLDNVDPTQEEELTERIADAYRRRHMQQPHSRQEQRRRQSPERPARGHSRSQSAQRPTETSTTTREPNDRRPPISRPHLFDPTTTRPTQGHQRRNSEQANGQRRTSPVRVNQGSTSEDVLRPAVRSSSDMTAERTRNSQTERARASSSSNRPRRATESEQNISDTWMGAGRAGGSSRHIISQSTTNSPTSISSPPAETHSSTPTESAVPTLPSPLAPPRSERRNRPSTSRSNAAASPNVQYPEPAISCDGCGKANIQYDLHVRCPKCKDGNYHLCLRCYRSGKGCPSWDGFRSSAQKTFERILASSNHRPAQIRETGHIFISIKYERPPETAQITTSGDRQMTRDNPSRRLETGFFCAICQSSANDCFWNCRQCNEGDWGFCNRCVNQGRCCTHPLLPIRRMAGHPAPSAPTNPGDTTTNAPISLDKESYKILSFSTKCDICTYPIPASVTRFHCLQCNDGDYDVCTNCYLKLVATSKISKENGHNGWRRCLAGHRLIVVGFEDGDDGQRRVIVRDLVGGHALKDEHVSRSPSSSPEIGTGDWSWKEGQERRKKASRLRGPLSSPSSSPAVDSANQNSGTPTSQQAPPFRRFPPDGGVGLIVHALWSWYPEEEVQDELVFPRGADIKEVENINDDWFWGCYAGRTGLFPGAHVTAIGEIS</sequence>
<feature type="domain" description="RING-type" evidence="11">
    <location>
        <begin position="23"/>
        <end position="61"/>
    </location>
</feature>
<dbReference type="PANTHER" id="PTHR16079:SF4">
    <property type="entry name" value="E3 UBIQUITIN-PROTEIN LIGASE CHFR"/>
    <property type="match status" value="1"/>
</dbReference>
<dbReference type="Pfam" id="PF00569">
    <property type="entry name" value="ZZ"/>
    <property type="match status" value="1"/>
</dbReference>
<dbReference type="PANTHER" id="PTHR16079">
    <property type="entry name" value="UBIQUITIN LIGASE PROTEIN CHFR"/>
    <property type="match status" value="1"/>
</dbReference>
<dbReference type="InterPro" id="IPR001841">
    <property type="entry name" value="Znf_RING"/>
</dbReference>
<dbReference type="GeneID" id="83183992"/>
<dbReference type="Gene3D" id="2.30.30.40">
    <property type="entry name" value="SH3 Domains"/>
    <property type="match status" value="1"/>
</dbReference>
<feature type="compositionally biased region" description="Polar residues" evidence="9">
    <location>
        <begin position="431"/>
        <end position="440"/>
    </location>
</feature>
<dbReference type="GO" id="GO:0006511">
    <property type="term" value="P:ubiquitin-dependent protein catabolic process"/>
    <property type="evidence" value="ECO:0007669"/>
    <property type="project" value="TreeGrafter"/>
</dbReference>
<dbReference type="GO" id="GO:0016567">
    <property type="term" value="P:protein ubiquitination"/>
    <property type="evidence" value="ECO:0007669"/>
    <property type="project" value="TreeGrafter"/>
</dbReference>
<feature type="region of interest" description="Disordered" evidence="9">
    <location>
        <begin position="87"/>
        <end position="211"/>
    </location>
</feature>
<gene>
    <name evidence="12" type="ORF">N7498_009635</name>
</gene>
<dbReference type="Gene3D" id="3.30.40.10">
    <property type="entry name" value="Zinc/RING finger domain, C3HC4 (zinc finger)"/>
    <property type="match status" value="1"/>
</dbReference>
<feature type="compositionally biased region" description="Polar residues" evidence="9">
    <location>
        <begin position="459"/>
        <end position="472"/>
    </location>
</feature>
<feature type="compositionally biased region" description="Basic and acidic residues" evidence="9">
    <location>
        <begin position="364"/>
        <end position="377"/>
    </location>
</feature>
<feature type="region of interest" description="Disordered" evidence="9">
    <location>
        <begin position="235"/>
        <end position="475"/>
    </location>
</feature>
<evidence type="ECO:0000313" key="13">
    <source>
        <dbReference type="Proteomes" id="UP001150904"/>
    </source>
</evidence>
<evidence type="ECO:0000256" key="7">
    <source>
        <dbReference type="PROSITE-ProRule" id="PRU00175"/>
    </source>
</evidence>
<dbReference type="GO" id="GO:0005634">
    <property type="term" value="C:nucleus"/>
    <property type="evidence" value="ECO:0007669"/>
    <property type="project" value="TreeGrafter"/>
</dbReference>
<feature type="domain" description="SH3" evidence="10">
    <location>
        <begin position="830"/>
        <end position="891"/>
    </location>
</feature>
<comment type="caution">
    <text evidence="12">The sequence shown here is derived from an EMBL/GenBank/DDBJ whole genome shotgun (WGS) entry which is preliminary data.</text>
</comment>
<dbReference type="GO" id="GO:0004842">
    <property type="term" value="F:ubiquitin-protein transferase activity"/>
    <property type="evidence" value="ECO:0007669"/>
    <property type="project" value="TreeGrafter"/>
</dbReference>
<dbReference type="InterPro" id="IPR000433">
    <property type="entry name" value="Znf_ZZ"/>
</dbReference>
<evidence type="ECO:0000256" key="2">
    <source>
        <dbReference type="ARBA" id="ARBA00022443"/>
    </source>
</evidence>
<dbReference type="Pfam" id="PF00097">
    <property type="entry name" value="zf-C3HC4"/>
    <property type="match status" value="1"/>
</dbReference>
<dbReference type="FunFam" id="2.30.30.40:FF:000313">
    <property type="entry name" value="SH3 domain protein"/>
    <property type="match status" value="1"/>
</dbReference>
<evidence type="ECO:0000256" key="9">
    <source>
        <dbReference type="SAM" id="MobiDB-lite"/>
    </source>
</evidence>
<dbReference type="InterPro" id="IPR013083">
    <property type="entry name" value="Znf_RING/FYVE/PHD"/>
</dbReference>
<feature type="compositionally biased region" description="Low complexity" evidence="9">
    <location>
        <begin position="791"/>
        <end position="802"/>
    </location>
</feature>